<accession>A0ABT4XAK8</accession>
<sequence>MHTRRQALRLSPAEGPQRGLAGADLAGEPLRLLVLGESTVVGVGVSCLRAALVGRLAEALAVRHGRPVAWRACGENGITAVQACERLLPQVLDEPFDLALLVFGVNDVTHLTSLSRWRVALGNMAEALAGRGTRVAFSGVPPLQHFSALPWLLRQVLGKRAALLDSCLRQLAARLGAEHHPLSLKFSADYLAVDGYHPSRLGYRIWAEGLAARGLFARFD</sequence>
<dbReference type="Gene3D" id="3.40.50.1110">
    <property type="entry name" value="SGNH hydrolase"/>
    <property type="match status" value="1"/>
</dbReference>
<dbReference type="InterPro" id="IPR051532">
    <property type="entry name" value="Ester_Hydrolysis_Enzymes"/>
</dbReference>
<dbReference type="SUPFAM" id="SSF52266">
    <property type="entry name" value="SGNH hydrolase"/>
    <property type="match status" value="1"/>
</dbReference>
<name>A0ABT4XAK8_9PSED</name>
<dbReference type="PANTHER" id="PTHR30383:SF24">
    <property type="entry name" value="THIOESTERASE 1_PROTEASE 1_LYSOPHOSPHOLIPASE L1"/>
    <property type="match status" value="1"/>
</dbReference>
<dbReference type="Proteomes" id="UP001212042">
    <property type="component" value="Unassembled WGS sequence"/>
</dbReference>
<dbReference type="Pfam" id="PF13472">
    <property type="entry name" value="Lipase_GDSL_2"/>
    <property type="match status" value="1"/>
</dbReference>
<evidence type="ECO:0000259" key="2">
    <source>
        <dbReference type="Pfam" id="PF13472"/>
    </source>
</evidence>
<gene>
    <name evidence="3" type="ORF">PH586_03265</name>
</gene>
<proteinExistence type="predicted"/>
<dbReference type="InterPro" id="IPR036514">
    <property type="entry name" value="SGNH_hydro_sf"/>
</dbReference>
<comment type="caution">
    <text evidence="3">The sequence shown here is derived from an EMBL/GenBank/DDBJ whole genome shotgun (WGS) entry which is preliminary data.</text>
</comment>
<keyword evidence="3" id="KW-0378">Hydrolase</keyword>
<dbReference type="CDD" id="cd01836">
    <property type="entry name" value="FeeA_FeeB_like"/>
    <property type="match status" value="1"/>
</dbReference>
<evidence type="ECO:0000313" key="4">
    <source>
        <dbReference type="Proteomes" id="UP001212042"/>
    </source>
</evidence>
<organism evidence="3 4">
    <name type="scientific">Pseudomonas aestuarii</name>
    <dbReference type="NCBI Taxonomy" id="3018340"/>
    <lineage>
        <taxon>Bacteria</taxon>
        <taxon>Pseudomonadati</taxon>
        <taxon>Pseudomonadota</taxon>
        <taxon>Gammaproteobacteria</taxon>
        <taxon>Pseudomonadales</taxon>
        <taxon>Pseudomonadaceae</taxon>
        <taxon>Pseudomonas</taxon>
    </lineage>
</organism>
<evidence type="ECO:0000256" key="1">
    <source>
        <dbReference type="SAM" id="MobiDB-lite"/>
    </source>
</evidence>
<keyword evidence="4" id="KW-1185">Reference proteome</keyword>
<evidence type="ECO:0000313" key="3">
    <source>
        <dbReference type="EMBL" id="MDA7085410.1"/>
    </source>
</evidence>
<dbReference type="PANTHER" id="PTHR30383">
    <property type="entry name" value="THIOESTERASE 1/PROTEASE 1/LYSOPHOSPHOLIPASE L1"/>
    <property type="match status" value="1"/>
</dbReference>
<reference evidence="3 4" key="1">
    <citation type="submission" date="2023-01" db="EMBL/GenBank/DDBJ databases">
        <title>Pseudomonas SA3-5T sp. nov., isolated from tidal flat sediment.</title>
        <authorList>
            <person name="Kim H.S."/>
            <person name="Kim J.-S."/>
            <person name="Suh M.K."/>
            <person name="Eom M.K."/>
            <person name="Lee J.-S."/>
        </authorList>
    </citation>
    <scope>NUCLEOTIDE SEQUENCE [LARGE SCALE GENOMIC DNA]</scope>
    <source>
        <strain evidence="3 4">SA3-5</strain>
    </source>
</reference>
<dbReference type="GO" id="GO:0016787">
    <property type="term" value="F:hydrolase activity"/>
    <property type="evidence" value="ECO:0007669"/>
    <property type="project" value="UniProtKB-KW"/>
</dbReference>
<feature type="domain" description="SGNH hydrolase-type esterase" evidence="2">
    <location>
        <begin position="34"/>
        <end position="205"/>
    </location>
</feature>
<dbReference type="InterPro" id="IPR013830">
    <property type="entry name" value="SGNH_hydro"/>
</dbReference>
<protein>
    <submittedName>
        <fullName evidence="3">SGNH/GDSL hydrolase family protein</fullName>
    </submittedName>
</protein>
<feature type="region of interest" description="Disordered" evidence="1">
    <location>
        <begin position="1"/>
        <end position="20"/>
    </location>
</feature>
<dbReference type="EMBL" id="JAQJZJ010000001">
    <property type="protein sequence ID" value="MDA7085410.1"/>
    <property type="molecule type" value="Genomic_DNA"/>
</dbReference>
<dbReference type="RefSeq" id="WP_271346320.1">
    <property type="nucleotide sequence ID" value="NZ_JAQJZJ010000001.1"/>
</dbReference>